<gene>
    <name evidence="5" type="ORF">S03H2_17699</name>
</gene>
<dbReference type="Pfam" id="PF14691">
    <property type="entry name" value="Fer4_20"/>
    <property type="match status" value="1"/>
</dbReference>
<dbReference type="InterPro" id="IPR037207">
    <property type="entry name" value="Nuop51_4Fe4S-bd_sf"/>
</dbReference>
<sequence length="344" mass="37780">SGGCIPASLINLPVDYEKLTEAGSIMGSGGMIVMDEDTCVVDVAKYFIDFTNDESCGKCSSCREGSSQLLEILKKITRGEGEEQDLQTLEELSHVIKDTSMCGLGQTLPNPVLSTLKYFRDEYIEHIKYKRCSALVCKDIISSACQHICPISQDVPSYIGLIAQGKFDEAIKVVRKENPLPLICGRVCNTPCEEKCVAGEWGDSISIRSLKRFLADYEMKKGIIVEEKPKSEKEQKIAVVGSGPGGLTCAYYLALEGYKVTVFESQEIPGGMLALGIPEFRLPKDVLKYEIDRIQKIGVTIKTNTTIGKDITLDKLKKEYEAIFIAVGAHKGLKMKIPGEDVEG</sequence>
<dbReference type="SUPFAM" id="SSF51971">
    <property type="entry name" value="Nucleotide-binding domain"/>
    <property type="match status" value="1"/>
</dbReference>
<evidence type="ECO:0000259" key="4">
    <source>
        <dbReference type="SMART" id="SM00928"/>
    </source>
</evidence>
<evidence type="ECO:0000313" key="5">
    <source>
        <dbReference type="EMBL" id="GAH33262.1"/>
    </source>
</evidence>
<organism evidence="5">
    <name type="scientific">marine sediment metagenome</name>
    <dbReference type="NCBI Taxonomy" id="412755"/>
    <lineage>
        <taxon>unclassified sequences</taxon>
        <taxon>metagenomes</taxon>
        <taxon>ecological metagenomes</taxon>
    </lineage>
</organism>
<dbReference type="AlphaFoldDB" id="X1EKZ0"/>
<dbReference type="InterPro" id="IPR019575">
    <property type="entry name" value="Nuop51_4Fe4S-bd"/>
</dbReference>
<dbReference type="Gene3D" id="3.50.50.60">
    <property type="entry name" value="FAD/NAD(P)-binding domain"/>
    <property type="match status" value="1"/>
</dbReference>
<reference evidence="5" key="1">
    <citation type="journal article" date="2014" name="Front. Microbiol.">
        <title>High frequency of phylogenetically diverse reductive dehalogenase-homologous genes in deep subseafloor sedimentary metagenomes.</title>
        <authorList>
            <person name="Kawai M."/>
            <person name="Futagami T."/>
            <person name="Toyoda A."/>
            <person name="Takaki Y."/>
            <person name="Nishi S."/>
            <person name="Hori S."/>
            <person name="Arai W."/>
            <person name="Tsubouchi T."/>
            <person name="Morono Y."/>
            <person name="Uchiyama I."/>
            <person name="Ito T."/>
            <person name="Fujiyama A."/>
            <person name="Inagaki F."/>
            <person name="Takami H."/>
        </authorList>
    </citation>
    <scope>NUCLEOTIDE SEQUENCE</scope>
    <source>
        <strain evidence="5">Expedition CK06-06</strain>
    </source>
</reference>
<dbReference type="SMART" id="SM00928">
    <property type="entry name" value="NADH_4Fe-4S"/>
    <property type="match status" value="1"/>
</dbReference>
<feature type="non-terminal residue" evidence="5">
    <location>
        <position position="1"/>
    </location>
</feature>
<name>X1EKZ0_9ZZZZ</name>
<feature type="non-terminal residue" evidence="5">
    <location>
        <position position="344"/>
    </location>
</feature>
<keyword evidence="1" id="KW-0479">Metal-binding</keyword>
<dbReference type="Gene3D" id="3.10.20.600">
    <property type="match status" value="1"/>
</dbReference>
<dbReference type="InterPro" id="IPR036188">
    <property type="entry name" value="FAD/NAD-bd_sf"/>
</dbReference>
<protein>
    <recommendedName>
        <fullName evidence="4">NADH-ubiquinone oxidoreductase 51kDa subunit iron-sulphur binding domain-containing protein</fullName>
    </recommendedName>
</protein>
<feature type="domain" description="NADH-ubiquinone oxidoreductase 51kDa subunit iron-sulphur binding" evidence="4">
    <location>
        <begin position="41"/>
        <end position="86"/>
    </location>
</feature>
<proteinExistence type="predicted"/>
<dbReference type="Pfam" id="PF10589">
    <property type="entry name" value="NADH_4Fe-4S"/>
    <property type="match status" value="1"/>
</dbReference>
<dbReference type="InterPro" id="IPR028261">
    <property type="entry name" value="DPD_II"/>
</dbReference>
<dbReference type="SUPFAM" id="SSF142984">
    <property type="entry name" value="Nqo1 middle domain-like"/>
    <property type="match status" value="1"/>
</dbReference>
<dbReference type="GO" id="GO:0046872">
    <property type="term" value="F:metal ion binding"/>
    <property type="evidence" value="ECO:0007669"/>
    <property type="project" value="UniProtKB-KW"/>
</dbReference>
<dbReference type="FunFam" id="1.20.1440.230:FF:000001">
    <property type="entry name" value="Mitochondrial NADH dehydrogenase flavoprotein 1"/>
    <property type="match status" value="1"/>
</dbReference>
<dbReference type="PANTHER" id="PTHR43578">
    <property type="entry name" value="NADH-QUINONE OXIDOREDUCTASE SUBUNIT F"/>
    <property type="match status" value="1"/>
</dbReference>
<dbReference type="SUPFAM" id="SSF46548">
    <property type="entry name" value="alpha-helical ferredoxin"/>
    <property type="match status" value="1"/>
</dbReference>
<accession>X1EKZ0</accession>
<dbReference type="PRINTS" id="PR00419">
    <property type="entry name" value="ADXRDTASE"/>
</dbReference>
<keyword evidence="3" id="KW-0411">Iron-sulfur</keyword>
<keyword evidence="2" id="KW-0408">Iron</keyword>
<dbReference type="EMBL" id="BARU01009145">
    <property type="protein sequence ID" value="GAH33262.1"/>
    <property type="molecule type" value="Genomic_DNA"/>
</dbReference>
<evidence type="ECO:0000256" key="1">
    <source>
        <dbReference type="ARBA" id="ARBA00022723"/>
    </source>
</evidence>
<dbReference type="GO" id="GO:0051539">
    <property type="term" value="F:4 iron, 4 sulfur cluster binding"/>
    <property type="evidence" value="ECO:0007669"/>
    <property type="project" value="InterPro"/>
</dbReference>
<dbReference type="Gene3D" id="1.20.1440.230">
    <property type="entry name" value="NADH-ubiquinone oxidoreductase 51kDa subunit, iron-sulphur binding domain"/>
    <property type="match status" value="1"/>
</dbReference>
<evidence type="ECO:0000256" key="3">
    <source>
        <dbReference type="ARBA" id="ARBA00023014"/>
    </source>
</evidence>
<comment type="caution">
    <text evidence="5">The sequence shown here is derived from an EMBL/GenBank/DDBJ whole genome shotgun (WGS) entry which is preliminary data.</text>
</comment>
<evidence type="ECO:0000256" key="2">
    <source>
        <dbReference type="ARBA" id="ARBA00023004"/>
    </source>
</evidence>
<dbReference type="PANTHER" id="PTHR43578:SF3">
    <property type="entry name" value="NADH-QUINONE OXIDOREDUCTASE SUBUNIT F"/>
    <property type="match status" value="1"/>
</dbReference>
<dbReference type="SUPFAM" id="SSF140490">
    <property type="entry name" value="Nqo1C-terminal domain-like"/>
    <property type="match status" value="1"/>
</dbReference>
<dbReference type="Pfam" id="PF13450">
    <property type="entry name" value="NAD_binding_8"/>
    <property type="match status" value="1"/>
</dbReference>